<proteinExistence type="predicted"/>
<accession>A0A2S0K128</accession>
<gene>
    <name evidence="1" type="ORF">LS41612_12660</name>
    <name evidence="2" type="ORF">NCTC10338_02175</name>
</gene>
<reference evidence="1 3" key="1">
    <citation type="submission" date="2017-03" db="EMBL/GenBank/DDBJ databases">
        <title>The whole genome sequencing and assembly of Lysinibacillus sphaericus DSM 28T strain.</title>
        <authorList>
            <person name="Lee Y.-J."/>
            <person name="Yi H."/>
            <person name="Bahn Y.-S."/>
            <person name="Kim J.F."/>
            <person name="Lee D.-W."/>
        </authorList>
    </citation>
    <scope>NUCLEOTIDE SEQUENCE [LARGE SCALE GENOMIC DNA]</scope>
    <source>
        <strain evidence="1 3">DSM 28</strain>
    </source>
</reference>
<protein>
    <submittedName>
        <fullName evidence="1">Uncharacterized protein</fullName>
    </submittedName>
</protein>
<dbReference type="GeneID" id="48277052"/>
<dbReference type="RefSeq" id="WP_024361815.1">
    <property type="nucleotide sequence ID" value="NZ_BJNS01000007.1"/>
</dbReference>
<evidence type="ECO:0000313" key="4">
    <source>
        <dbReference type="Proteomes" id="UP000255295"/>
    </source>
</evidence>
<evidence type="ECO:0000313" key="3">
    <source>
        <dbReference type="Proteomes" id="UP000238825"/>
    </source>
</evidence>
<sequence>MLKSEDQIQHDCMLKLSEESIYGSDFDNFIALVNLSKELQPLLQYDKLKIIQVWEKYRFNNEVQNYLRQEPFAFSGFKEKIGMENIISCFEKGGIFATFHFGYYRHVPLELTKSLNKGNNFSLDIVVDRESYDSELELTKWNEIKQENNISYIIAEENISGLKLLRLLKQGGSFLLYLDGNTGAGEDSKPIEVQHITSLIRLRSGIFRLLLLTKKPLCLVMADLNSDGEPRLKAENLRYFRKENFEQSVNEIYTIFRNTLINHPELWRFWYRHHLFVNSWIEINNSMTNSPSIDWRSNNGLGLDITTGNVYKLDY</sequence>
<dbReference type="Proteomes" id="UP000255295">
    <property type="component" value="Unassembled WGS sequence"/>
</dbReference>
<dbReference type="EMBL" id="UFSZ01000001">
    <property type="protein sequence ID" value="SUV17087.1"/>
    <property type="molecule type" value="Genomic_DNA"/>
</dbReference>
<organism evidence="1 3">
    <name type="scientific">Lysinibacillus sphaericus</name>
    <name type="common">Bacillus sphaericus</name>
    <dbReference type="NCBI Taxonomy" id="1421"/>
    <lineage>
        <taxon>Bacteria</taxon>
        <taxon>Bacillati</taxon>
        <taxon>Bacillota</taxon>
        <taxon>Bacilli</taxon>
        <taxon>Bacillales</taxon>
        <taxon>Bacillaceae</taxon>
        <taxon>Lysinibacillus</taxon>
    </lineage>
</organism>
<dbReference type="Proteomes" id="UP000238825">
    <property type="component" value="Chromosome"/>
</dbReference>
<reference evidence="2 4" key="2">
    <citation type="submission" date="2018-06" db="EMBL/GenBank/DDBJ databases">
        <authorList>
            <consortium name="Pathogen Informatics"/>
            <person name="Doyle S."/>
        </authorList>
    </citation>
    <scope>NUCLEOTIDE SEQUENCE [LARGE SCALE GENOMIC DNA]</scope>
    <source>
        <strain evidence="2 4">NCTC10338</strain>
    </source>
</reference>
<name>A0A2S0K128_LYSSH</name>
<dbReference type="EMBL" id="CP019980">
    <property type="protein sequence ID" value="AVK97057.1"/>
    <property type="molecule type" value="Genomic_DNA"/>
</dbReference>
<evidence type="ECO:0000313" key="2">
    <source>
        <dbReference type="EMBL" id="SUV17087.1"/>
    </source>
</evidence>
<dbReference type="AlphaFoldDB" id="A0A2S0K128"/>
<evidence type="ECO:0000313" key="1">
    <source>
        <dbReference type="EMBL" id="AVK97057.1"/>
    </source>
</evidence>